<dbReference type="GO" id="GO:0006979">
    <property type="term" value="P:response to oxidative stress"/>
    <property type="evidence" value="ECO:0007669"/>
    <property type="project" value="TreeGrafter"/>
</dbReference>
<feature type="domain" description="Pyruvate flavodoxin/ferredoxin oxidoreductase pyrimidine binding" evidence="3">
    <location>
        <begin position="217"/>
        <end position="448"/>
    </location>
</feature>
<evidence type="ECO:0000259" key="2">
    <source>
        <dbReference type="Pfam" id="PF01558"/>
    </source>
</evidence>
<dbReference type="PANTHER" id="PTHR32154">
    <property type="entry name" value="PYRUVATE-FLAVODOXIN OXIDOREDUCTASE-RELATED"/>
    <property type="match status" value="1"/>
</dbReference>
<sequence>MVFKPREDMSIVFSGQAGQGLQTLEALLTRMLKRSGYNVFSYSEYMSRIRGGNNSTQVRVSSRRVTAYTRRIDLFVPLHENAMERFHDRITQETVILGDRSFIDQRYLDGRHPVLEVPINEIARGKGGAVYANTVLLGILAGLFYVDSDLMHEEIRMILSGLSEDRLQKNLDASDEGYEQSKKLLKPGQAAVSIERTEEVRNEVLTDGINAVGLGGLAGGCTFVSSYPMSPSTGVLVFFTKKAESSGVVVEQTEDEISAVNMAIGSWYAGGRALVTTSGGGYALMVEGLSLAGCIESPLVIHLGQRPAPATGLPTRTEQADLQFALYSGHGEFPRAILAPGTHEQGFSHTRHAFYLADKYQVPVFILTDQFFLERRYNLPDLDLSKVYDQRFIVQTKADYRRYAFTESGVSPRGIPGFGEGRVRVDSDEHDEDGFITEDFSTRTAMVNKRLKKLSGLRKEVIPPQLFGPEDYRNLVVCWGSSLHAVQEGLEMLDRDDTAILHYSQVYPLAEVTKEYLERAHRKIVVESNATAQFARLIRCETGIAFDGAILKYSGLPLMPEDVCEGLNEKLGKKESMHGRV</sequence>
<dbReference type="Gene3D" id="3.40.50.920">
    <property type="match status" value="1"/>
</dbReference>
<dbReference type="SUPFAM" id="SSF53323">
    <property type="entry name" value="Pyruvate-ferredoxin oxidoreductase, PFOR, domain III"/>
    <property type="match status" value="1"/>
</dbReference>
<evidence type="ECO:0000313" key="4">
    <source>
        <dbReference type="EMBL" id="VFU12120.1"/>
    </source>
</evidence>
<dbReference type="InterPro" id="IPR002880">
    <property type="entry name" value="Pyrv_Fd/Flavodoxin_OxRdtase_N"/>
</dbReference>
<evidence type="ECO:0000259" key="3">
    <source>
        <dbReference type="Pfam" id="PF01855"/>
    </source>
</evidence>
<dbReference type="SUPFAM" id="SSF52518">
    <property type="entry name" value="Thiamin diphosphate-binding fold (THDP-binding)"/>
    <property type="match status" value="1"/>
</dbReference>
<dbReference type="Gene3D" id="3.40.920.10">
    <property type="entry name" value="Pyruvate-ferredoxin oxidoreductase, PFOR, domain III"/>
    <property type="match status" value="1"/>
</dbReference>
<dbReference type="Gene3D" id="3.40.50.970">
    <property type="match status" value="1"/>
</dbReference>
<dbReference type="Pfam" id="PF01558">
    <property type="entry name" value="POR"/>
    <property type="match status" value="1"/>
</dbReference>
<gene>
    <name evidence="4" type="primary">korA</name>
    <name evidence="4" type="ORF">SCFA_1270008</name>
</gene>
<dbReference type="NCBIfam" id="TIGR03710">
    <property type="entry name" value="OAFO_sf"/>
    <property type="match status" value="1"/>
</dbReference>
<dbReference type="InterPro" id="IPR029061">
    <property type="entry name" value="THDP-binding"/>
</dbReference>
<protein>
    <submittedName>
        <fullName evidence="4">2-oxoglutarate oxidoreductase subunit KorA</fullName>
        <ecNumber evidence="4">1.2.7.3</ecNumber>
    </submittedName>
</protein>
<dbReference type="EMBL" id="CAADRM010000032">
    <property type="protein sequence ID" value="VFU12120.1"/>
    <property type="molecule type" value="Genomic_DNA"/>
</dbReference>
<dbReference type="InterPro" id="IPR009014">
    <property type="entry name" value="Transketo_C/PFOR_II"/>
</dbReference>
<evidence type="ECO:0000256" key="1">
    <source>
        <dbReference type="ARBA" id="ARBA00023002"/>
    </source>
</evidence>
<dbReference type="InterPro" id="IPR019752">
    <property type="entry name" value="Pyrv/ketoisovalerate_OxRed_cat"/>
</dbReference>
<feature type="domain" description="Pyruvate/ketoisovalerate oxidoreductase catalytic" evidence="2">
    <location>
        <begin position="17"/>
        <end position="179"/>
    </location>
</feature>
<dbReference type="SUPFAM" id="SSF52922">
    <property type="entry name" value="TK C-terminal domain-like"/>
    <property type="match status" value="1"/>
</dbReference>
<keyword evidence="1 4" id="KW-0560">Oxidoreductase</keyword>
<dbReference type="PANTHER" id="PTHR32154:SF20">
    <property type="entry name" value="2-OXOGLUTARATE OXIDOREDUCTASE SUBUNIT KORA"/>
    <property type="match status" value="1"/>
</dbReference>
<dbReference type="CDD" id="cd07034">
    <property type="entry name" value="TPP_PYR_PFOR_IOR-alpha_like"/>
    <property type="match status" value="1"/>
</dbReference>
<dbReference type="AlphaFoldDB" id="A0A485LW20"/>
<proteinExistence type="predicted"/>
<reference evidence="4" key="1">
    <citation type="submission" date="2019-03" db="EMBL/GenBank/DDBJ databases">
        <authorList>
            <person name="Hao L."/>
        </authorList>
    </citation>
    <scope>NUCLEOTIDE SEQUENCE</scope>
</reference>
<dbReference type="Pfam" id="PF01855">
    <property type="entry name" value="POR_N"/>
    <property type="match status" value="1"/>
</dbReference>
<organism evidence="4">
    <name type="scientific">anaerobic digester metagenome</name>
    <dbReference type="NCBI Taxonomy" id="1263854"/>
    <lineage>
        <taxon>unclassified sequences</taxon>
        <taxon>metagenomes</taxon>
        <taxon>ecological metagenomes</taxon>
    </lineage>
</organism>
<dbReference type="EC" id="1.2.7.3" evidence="4"/>
<dbReference type="GO" id="GO:0047553">
    <property type="term" value="F:2-oxoglutarate synthase activity"/>
    <property type="evidence" value="ECO:0007669"/>
    <property type="project" value="UniProtKB-EC"/>
</dbReference>
<name>A0A485LW20_9ZZZZ</name>
<accession>A0A485LW20</accession>
<dbReference type="InterPro" id="IPR022367">
    <property type="entry name" value="2-oxoacid/accept_OxRdtase_asu"/>
</dbReference>
<dbReference type="InterPro" id="IPR050722">
    <property type="entry name" value="Pyruvate:ferred/Flavod_OxRd"/>
</dbReference>
<dbReference type="InterPro" id="IPR002869">
    <property type="entry name" value="Pyrv_flavodox_OxRed_cen"/>
</dbReference>